<feature type="region of interest" description="Disordered" evidence="1">
    <location>
        <begin position="80"/>
        <end position="118"/>
    </location>
</feature>
<sequence length="118" mass="13120">MPPELNPIPQKEYDNMDDLDSIISSYEPLGNVDHRDNVSKTSFDIGGLNHKQSPSPNQNGGPEKRELLSRKLSRVLTHSSHFEKVTNSEAPSVNDANSPSFKQKIMDKFSIKKGGKKA</sequence>
<dbReference type="EMBL" id="BTFZ01000011">
    <property type="protein sequence ID" value="GMM37255.1"/>
    <property type="molecule type" value="Genomic_DNA"/>
</dbReference>
<comment type="caution">
    <text evidence="2">The sequence shown here is derived from an EMBL/GenBank/DDBJ whole genome shotgun (WGS) entry which is preliminary data.</text>
</comment>
<evidence type="ECO:0000313" key="2">
    <source>
        <dbReference type="EMBL" id="GMM37255.1"/>
    </source>
</evidence>
<keyword evidence="3" id="KW-1185">Reference proteome</keyword>
<feature type="region of interest" description="Disordered" evidence="1">
    <location>
        <begin position="27"/>
        <end position="65"/>
    </location>
</feature>
<reference evidence="2 3" key="1">
    <citation type="journal article" date="2023" name="Elife">
        <title>Identification of key yeast species and microbe-microbe interactions impacting larval growth of Drosophila in the wild.</title>
        <authorList>
            <person name="Mure A."/>
            <person name="Sugiura Y."/>
            <person name="Maeda R."/>
            <person name="Honda K."/>
            <person name="Sakurai N."/>
            <person name="Takahashi Y."/>
            <person name="Watada M."/>
            <person name="Katoh T."/>
            <person name="Gotoh A."/>
            <person name="Gotoh Y."/>
            <person name="Taniguchi I."/>
            <person name="Nakamura K."/>
            <person name="Hayashi T."/>
            <person name="Katayama T."/>
            <person name="Uemura T."/>
            <person name="Hattori Y."/>
        </authorList>
    </citation>
    <scope>NUCLEOTIDE SEQUENCE [LARGE SCALE GENOMIC DNA]</scope>
    <source>
        <strain evidence="2 3">SC-9</strain>
    </source>
</reference>
<dbReference type="RefSeq" id="XP_064854251.1">
    <property type="nucleotide sequence ID" value="XM_064998179.1"/>
</dbReference>
<feature type="compositionally biased region" description="Polar residues" evidence="1">
    <location>
        <begin position="50"/>
        <end position="60"/>
    </location>
</feature>
<feature type="compositionally biased region" description="Polar residues" evidence="1">
    <location>
        <begin position="87"/>
        <end position="101"/>
    </location>
</feature>
<gene>
    <name evidence="2" type="ORF">DASC09_045800</name>
</gene>
<evidence type="ECO:0000256" key="1">
    <source>
        <dbReference type="SAM" id="MobiDB-lite"/>
    </source>
</evidence>
<dbReference type="AlphaFoldDB" id="A0AAV5QQP1"/>
<evidence type="ECO:0000313" key="3">
    <source>
        <dbReference type="Proteomes" id="UP001360560"/>
    </source>
</evidence>
<organism evidence="2 3">
    <name type="scientific">Saccharomycopsis crataegensis</name>
    <dbReference type="NCBI Taxonomy" id="43959"/>
    <lineage>
        <taxon>Eukaryota</taxon>
        <taxon>Fungi</taxon>
        <taxon>Dikarya</taxon>
        <taxon>Ascomycota</taxon>
        <taxon>Saccharomycotina</taxon>
        <taxon>Saccharomycetes</taxon>
        <taxon>Saccharomycopsidaceae</taxon>
        <taxon>Saccharomycopsis</taxon>
    </lineage>
</organism>
<name>A0AAV5QQP1_9ASCO</name>
<accession>A0AAV5QQP1</accession>
<protein>
    <submittedName>
        <fullName evidence="2">Uncharacterized protein</fullName>
    </submittedName>
</protein>
<dbReference type="GeneID" id="90075230"/>
<dbReference type="Proteomes" id="UP001360560">
    <property type="component" value="Unassembled WGS sequence"/>
</dbReference>
<proteinExistence type="predicted"/>